<dbReference type="GO" id="GO:0120159">
    <property type="term" value="F:rRNA pseudouridine synthase activity"/>
    <property type="evidence" value="ECO:0007669"/>
    <property type="project" value="UniProtKB-ARBA"/>
</dbReference>
<dbReference type="FunFam" id="3.10.290.10:FF:000003">
    <property type="entry name" value="Pseudouridine synthase"/>
    <property type="match status" value="1"/>
</dbReference>
<evidence type="ECO:0000259" key="6">
    <source>
        <dbReference type="SMART" id="SM00363"/>
    </source>
</evidence>
<keyword evidence="2 4" id="KW-0413">Isomerase</keyword>
<dbReference type="eggNOG" id="COG1187">
    <property type="taxonomic scope" value="Bacteria"/>
</dbReference>
<sequence>MAEDKEFLPQQEQTSEDRAVRRVRTRRIPTASTDGVQATSHSAAPHSRRKRVYIVSDEDAPAPNYGSSRGLRPDQTYDSHTSNYRGHNPSSERSLYDERYQAERSSGNYSYQYNRTERTQPGQGYAQPGAKKAKKAGKGIKKAKGKKQHAFTPPPPVKYEEVVDPSQDLRLNKFLANAGVCSRREADQLIAAGEVTVNGQVVTELGSRVTRLDEVVYKGQRVSTQSKIYILLNKPKNCVTTSDDPECRKTVMDLVKGACDERIYPVGRLDRNTTGVILITNDGDLSSKLTHPSYMKKKIYHVWLDKPVAIEDMQRIAEGIELEDGEIHADAISYVNEEDLSQVGIEIHSGRNRIVRRIFEHLGYRVHKLDRVYFAGLTKKNLGRGRWRYLTEQEVNNLRMGAFE</sequence>
<dbReference type="SUPFAM" id="SSF55174">
    <property type="entry name" value="Alpha-L RNA-binding motif"/>
    <property type="match status" value="1"/>
</dbReference>
<evidence type="ECO:0000256" key="3">
    <source>
        <dbReference type="PROSITE-ProRule" id="PRU00182"/>
    </source>
</evidence>
<dbReference type="SUPFAM" id="SSF55120">
    <property type="entry name" value="Pseudouridine synthase"/>
    <property type="match status" value="1"/>
</dbReference>
<dbReference type="InterPro" id="IPR006145">
    <property type="entry name" value="PsdUridine_synth_RsuA/RluA"/>
</dbReference>
<feature type="compositionally biased region" description="Polar residues" evidence="5">
    <location>
        <begin position="78"/>
        <end position="93"/>
    </location>
</feature>
<dbReference type="GO" id="GO:0000455">
    <property type="term" value="P:enzyme-directed rRNA pseudouridine synthesis"/>
    <property type="evidence" value="ECO:0007669"/>
    <property type="project" value="UniProtKB-ARBA"/>
</dbReference>
<dbReference type="EC" id="5.4.99.-" evidence="4"/>
<dbReference type="Pfam" id="PF00849">
    <property type="entry name" value="PseudoU_synth_2"/>
    <property type="match status" value="1"/>
</dbReference>
<name>L1NG91_9PORP</name>
<dbReference type="InterPro" id="IPR020094">
    <property type="entry name" value="TruA/RsuA/RluB/E/F_N"/>
</dbReference>
<dbReference type="InterPro" id="IPR018496">
    <property type="entry name" value="PsdUridine_synth_RsuA/RluB_CS"/>
</dbReference>
<evidence type="ECO:0000313" key="8">
    <source>
        <dbReference type="Proteomes" id="UP000010408"/>
    </source>
</evidence>
<feature type="domain" description="RNA-binding S4" evidence="6">
    <location>
        <begin position="169"/>
        <end position="236"/>
    </location>
</feature>
<dbReference type="InterPro" id="IPR000748">
    <property type="entry name" value="PsdUridine_synth_RsuA/RluB/E/F"/>
</dbReference>
<dbReference type="CDD" id="cd02870">
    <property type="entry name" value="PseudoU_synth_RsuA_like"/>
    <property type="match status" value="1"/>
</dbReference>
<dbReference type="InterPro" id="IPR002942">
    <property type="entry name" value="S4_RNA-bd"/>
</dbReference>
<dbReference type="InterPro" id="IPR050343">
    <property type="entry name" value="RsuA_PseudoU_synthase"/>
</dbReference>
<dbReference type="InterPro" id="IPR020103">
    <property type="entry name" value="PsdUridine_synth_cat_dom_sf"/>
</dbReference>
<dbReference type="PROSITE" id="PS01149">
    <property type="entry name" value="PSI_RSU"/>
    <property type="match status" value="1"/>
</dbReference>
<dbReference type="CDD" id="cd00165">
    <property type="entry name" value="S4"/>
    <property type="match status" value="1"/>
</dbReference>
<evidence type="ECO:0000256" key="4">
    <source>
        <dbReference type="RuleBase" id="RU003887"/>
    </source>
</evidence>
<dbReference type="Gene3D" id="3.30.70.1560">
    <property type="entry name" value="Alpha-L RNA-binding motif"/>
    <property type="match status" value="1"/>
</dbReference>
<dbReference type="Proteomes" id="UP000010408">
    <property type="component" value="Unassembled WGS sequence"/>
</dbReference>
<gene>
    <name evidence="7" type="ORF">HMPREF9134_00379</name>
</gene>
<dbReference type="PANTHER" id="PTHR47683">
    <property type="entry name" value="PSEUDOURIDINE SYNTHASE FAMILY PROTEIN-RELATED"/>
    <property type="match status" value="1"/>
</dbReference>
<dbReference type="InterPro" id="IPR036986">
    <property type="entry name" value="S4_RNA-bd_sf"/>
</dbReference>
<dbReference type="NCBIfam" id="TIGR00093">
    <property type="entry name" value="pseudouridine synthase"/>
    <property type="match status" value="1"/>
</dbReference>
<dbReference type="PANTHER" id="PTHR47683:SF2">
    <property type="entry name" value="RNA-BINDING S4 DOMAIN-CONTAINING PROTEIN"/>
    <property type="match status" value="1"/>
</dbReference>
<protein>
    <recommendedName>
        <fullName evidence="4">Pseudouridine synthase</fullName>
        <ecNumber evidence="4">5.4.99.-</ecNumber>
    </recommendedName>
</protein>
<comment type="similarity">
    <text evidence="1 4">Belongs to the pseudouridine synthase RsuA family.</text>
</comment>
<keyword evidence="3" id="KW-0694">RNA-binding</keyword>
<evidence type="ECO:0000313" key="7">
    <source>
        <dbReference type="EMBL" id="EKY02524.1"/>
    </source>
</evidence>
<comment type="caution">
    <text evidence="7">The sequence shown here is derived from an EMBL/GenBank/DDBJ whole genome shotgun (WGS) entry which is preliminary data.</text>
</comment>
<proteinExistence type="inferred from homology"/>
<dbReference type="PATRIC" id="fig|1127696.3.peg.326"/>
<evidence type="ECO:0000256" key="5">
    <source>
        <dbReference type="SAM" id="MobiDB-lite"/>
    </source>
</evidence>
<dbReference type="InterPro" id="IPR042092">
    <property type="entry name" value="PsdUridine_s_RsuA/RluB/E/F_cat"/>
</dbReference>
<dbReference type="EMBL" id="AMEQ01000013">
    <property type="protein sequence ID" value="EKY02524.1"/>
    <property type="molecule type" value="Genomic_DNA"/>
</dbReference>
<dbReference type="Gene3D" id="3.10.290.10">
    <property type="entry name" value="RNA-binding S4 domain"/>
    <property type="match status" value="1"/>
</dbReference>
<accession>L1NG91</accession>
<feature type="compositionally biased region" description="Polar residues" evidence="5">
    <location>
        <begin position="30"/>
        <end position="42"/>
    </location>
</feature>
<dbReference type="Gene3D" id="3.30.70.580">
    <property type="entry name" value="Pseudouridine synthase I, catalytic domain, N-terminal subdomain"/>
    <property type="match status" value="1"/>
</dbReference>
<dbReference type="SMART" id="SM00363">
    <property type="entry name" value="S4"/>
    <property type="match status" value="1"/>
</dbReference>
<feature type="compositionally biased region" description="Basic residues" evidence="5">
    <location>
        <begin position="131"/>
        <end position="149"/>
    </location>
</feature>
<dbReference type="HOGENOM" id="CLU_024979_0_3_10"/>
<reference evidence="7 8" key="1">
    <citation type="submission" date="2012-05" db="EMBL/GenBank/DDBJ databases">
        <authorList>
            <person name="Weinstock G."/>
            <person name="Sodergren E."/>
            <person name="Lobos E.A."/>
            <person name="Fulton L."/>
            <person name="Fulton R."/>
            <person name="Courtney L."/>
            <person name="Fronick C."/>
            <person name="O'Laughlin M."/>
            <person name="Godfrey J."/>
            <person name="Wilson R.M."/>
            <person name="Miner T."/>
            <person name="Farmer C."/>
            <person name="Delehaunty K."/>
            <person name="Cordes M."/>
            <person name="Minx P."/>
            <person name="Tomlinson C."/>
            <person name="Chen J."/>
            <person name="Wollam A."/>
            <person name="Pepin K.H."/>
            <person name="Bhonagiri V."/>
            <person name="Zhang X."/>
            <person name="Suruliraj S."/>
            <person name="Warren W."/>
            <person name="Mitreva M."/>
            <person name="Mardis E.R."/>
            <person name="Wilson R.K."/>
        </authorList>
    </citation>
    <scope>NUCLEOTIDE SEQUENCE [LARGE SCALE GENOMIC DNA]</scope>
    <source>
        <strain evidence="7 8">F0037</strain>
    </source>
</reference>
<dbReference type="PROSITE" id="PS50889">
    <property type="entry name" value="S4"/>
    <property type="match status" value="1"/>
</dbReference>
<dbReference type="STRING" id="1127696.HMPREF9134_00379"/>
<organism evidence="7 8">
    <name type="scientific">Porphyromonas catoniae F0037</name>
    <dbReference type="NCBI Taxonomy" id="1127696"/>
    <lineage>
        <taxon>Bacteria</taxon>
        <taxon>Pseudomonadati</taxon>
        <taxon>Bacteroidota</taxon>
        <taxon>Bacteroidia</taxon>
        <taxon>Bacteroidales</taxon>
        <taxon>Porphyromonadaceae</taxon>
        <taxon>Porphyromonas</taxon>
    </lineage>
</organism>
<dbReference type="AlphaFoldDB" id="L1NG91"/>
<evidence type="ECO:0000256" key="1">
    <source>
        <dbReference type="ARBA" id="ARBA00008348"/>
    </source>
</evidence>
<dbReference type="GO" id="GO:0003723">
    <property type="term" value="F:RNA binding"/>
    <property type="evidence" value="ECO:0007669"/>
    <property type="project" value="UniProtKB-KW"/>
</dbReference>
<dbReference type="RefSeq" id="WP_005468535.1">
    <property type="nucleotide sequence ID" value="NZ_KB291043.1"/>
</dbReference>
<feature type="compositionally biased region" description="Polar residues" evidence="5">
    <location>
        <begin position="103"/>
        <end position="122"/>
    </location>
</feature>
<dbReference type="Pfam" id="PF01479">
    <property type="entry name" value="S4"/>
    <property type="match status" value="1"/>
</dbReference>
<feature type="region of interest" description="Disordered" evidence="5">
    <location>
        <begin position="1"/>
        <end position="158"/>
    </location>
</feature>
<evidence type="ECO:0000256" key="2">
    <source>
        <dbReference type="ARBA" id="ARBA00023235"/>
    </source>
</evidence>